<reference evidence="3" key="1">
    <citation type="submission" date="2018-11" db="EMBL/GenBank/DDBJ databases">
        <title>Chitinophaga lutea sp.nov., isolate from arsenic contaminated soil.</title>
        <authorList>
            <person name="Zong Y."/>
        </authorList>
    </citation>
    <scope>NUCLEOTIDE SEQUENCE [LARGE SCALE GENOMIC DNA]</scope>
    <source>
        <strain evidence="3">YLT18</strain>
    </source>
</reference>
<evidence type="ECO:0000256" key="1">
    <source>
        <dbReference type="SAM" id="SignalP"/>
    </source>
</evidence>
<evidence type="ECO:0000313" key="3">
    <source>
        <dbReference type="Proteomes" id="UP000279089"/>
    </source>
</evidence>
<comment type="caution">
    <text evidence="2">The sequence shown here is derived from an EMBL/GenBank/DDBJ whole genome shotgun (WGS) entry which is preliminary data.</text>
</comment>
<gene>
    <name evidence="2" type="ORF">EG028_19490</name>
</gene>
<keyword evidence="3" id="KW-1185">Reference proteome</keyword>
<dbReference type="EMBL" id="RMBX01000011">
    <property type="protein sequence ID" value="RPD39312.1"/>
    <property type="molecule type" value="Genomic_DNA"/>
</dbReference>
<evidence type="ECO:0008006" key="4">
    <source>
        <dbReference type="Google" id="ProtNLM"/>
    </source>
</evidence>
<keyword evidence="1" id="KW-0732">Signal</keyword>
<dbReference type="Proteomes" id="UP000279089">
    <property type="component" value="Unassembled WGS sequence"/>
</dbReference>
<dbReference type="PROSITE" id="PS51257">
    <property type="entry name" value="PROKAR_LIPOPROTEIN"/>
    <property type="match status" value="1"/>
</dbReference>
<proteinExistence type="predicted"/>
<protein>
    <recommendedName>
        <fullName evidence="4">DUF4377 domain-containing protein</fullName>
    </recommendedName>
</protein>
<name>A0A3N4M7B8_9BACT</name>
<evidence type="ECO:0000313" key="2">
    <source>
        <dbReference type="EMBL" id="RPD39312.1"/>
    </source>
</evidence>
<feature type="signal peptide" evidence="1">
    <location>
        <begin position="1"/>
        <end position="21"/>
    </location>
</feature>
<organism evidence="2 3">
    <name type="scientific">Chitinophaga barathri</name>
    <dbReference type="NCBI Taxonomy" id="1647451"/>
    <lineage>
        <taxon>Bacteria</taxon>
        <taxon>Pseudomonadati</taxon>
        <taxon>Bacteroidota</taxon>
        <taxon>Chitinophagia</taxon>
        <taxon>Chitinophagales</taxon>
        <taxon>Chitinophagaceae</taxon>
        <taxon>Chitinophaga</taxon>
    </lineage>
</organism>
<dbReference type="RefSeq" id="WP_120517953.1">
    <property type="nucleotide sequence ID" value="NZ_QXZY01000011.1"/>
</dbReference>
<accession>A0A3N4M7B8</accession>
<dbReference type="AlphaFoldDB" id="A0A3N4M7B8"/>
<sequence>MKALTLLVVILLTGCTHPLLFGDSPIPEPSANCCPPPTTYQGWAHVQQVERCGIKQQSLLVIQGIRSNFEEPRNGYYDYEFLDRLYRDFGVSNGSYPYLTLQVYAGGIPDSLARDSRSFLISFQRDYQNQYCADRLDQIKVLEIHE</sequence>
<feature type="chain" id="PRO_5018101354" description="DUF4377 domain-containing protein" evidence="1">
    <location>
        <begin position="22"/>
        <end position="146"/>
    </location>
</feature>